<sequence>MSFTSPHKNAFFSAIFTAFPFMYCVAAPTIETATVTNGSITISGEGFGTKSSPAPILWVFGEDVRENGVATKKDSGIAIGSAVPAGLGAEDSLWARGGGVKYDYEARTPALSHSYRSENDGWLGWPYAFGGEDTPYSEKAFVSWRIKPSGDINAYKEVALVDLQGEFNQGSNQFTPGESITIAAPDGSTKQGHIVSVDKQNGRVHIEAPATTSSHFRKATITGNSSRATALVDSEIFYASSLSGKYFRSYETVGGAGTHAVMSTNRWISVQFDEAYNELRRAYETPSGMGYGVPYVSKTTDWQLMEAFIDLSGDYGNGYISLNNQNRKWFYNLYIADSKPNYAGPTISNIGWEAAGGSDTVNVALNFGEIYFDKTPQRVVLSNSENYLEMGKDQEFQFINHWDQNKIVVEERFGGLDPNQAVYLYVFDEQNKGNETGFCVVNCGNVQRPPSSIELMVE</sequence>
<dbReference type="AlphaFoldDB" id="A0A1I6GDJ5"/>
<proteinExistence type="predicted"/>
<dbReference type="Proteomes" id="UP000199290">
    <property type="component" value="Unassembled WGS sequence"/>
</dbReference>
<keyword evidence="2" id="KW-1185">Reference proteome</keyword>
<evidence type="ECO:0000313" key="2">
    <source>
        <dbReference type="Proteomes" id="UP000199290"/>
    </source>
</evidence>
<gene>
    <name evidence="1" type="ORF">SAMN04488073_0534</name>
</gene>
<name>A0A1I6GDJ5_9GAMM</name>
<dbReference type="RefSeq" id="WP_139229618.1">
    <property type="nucleotide sequence ID" value="NZ_FOYV01000001.1"/>
</dbReference>
<dbReference type="OrthoDB" id="6346756at2"/>
<reference evidence="2" key="1">
    <citation type="submission" date="2016-10" db="EMBL/GenBank/DDBJ databases">
        <authorList>
            <person name="Varghese N."/>
            <person name="Submissions S."/>
        </authorList>
    </citation>
    <scope>NUCLEOTIDE SEQUENCE [LARGE SCALE GENOMIC DNA]</scope>
    <source>
        <strain evidence="2">CGMCC 1.6294</strain>
    </source>
</reference>
<protein>
    <submittedName>
        <fullName evidence="1">Uncharacterized protein</fullName>
    </submittedName>
</protein>
<evidence type="ECO:0000313" key="1">
    <source>
        <dbReference type="EMBL" id="SFR40294.1"/>
    </source>
</evidence>
<organism evidence="1 2">
    <name type="scientific">Marinobacter gudaonensis</name>
    <dbReference type="NCBI Taxonomy" id="375760"/>
    <lineage>
        <taxon>Bacteria</taxon>
        <taxon>Pseudomonadati</taxon>
        <taxon>Pseudomonadota</taxon>
        <taxon>Gammaproteobacteria</taxon>
        <taxon>Pseudomonadales</taxon>
        <taxon>Marinobacteraceae</taxon>
        <taxon>Marinobacter</taxon>
    </lineage>
</organism>
<dbReference type="EMBL" id="FOYV01000001">
    <property type="protein sequence ID" value="SFR40294.1"/>
    <property type="molecule type" value="Genomic_DNA"/>
</dbReference>
<accession>A0A1I6GDJ5</accession>